<gene>
    <name evidence="1" type="ORF">MA16_Dca015167</name>
</gene>
<keyword evidence="2" id="KW-1185">Reference proteome</keyword>
<evidence type="ECO:0000313" key="1">
    <source>
        <dbReference type="EMBL" id="PKU82770.1"/>
    </source>
</evidence>
<reference evidence="1 2" key="1">
    <citation type="journal article" date="2016" name="Sci. Rep.">
        <title>The Dendrobium catenatum Lindl. genome sequence provides insights into polysaccharide synthase, floral development and adaptive evolution.</title>
        <authorList>
            <person name="Zhang G.Q."/>
            <person name="Xu Q."/>
            <person name="Bian C."/>
            <person name="Tsai W.C."/>
            <person name="Yeh C.M."/>
            <person name="Liu K.W."/>
            <person name="Yoshida K."/>
            <person name="Zhang L.S."/>
            <person name="Chang S.B."/>
            <person name="Chen F."/>
            <person name="Shi Y."/>
            <person name="Su Y.Y."/>
            <person name="Zhang Y.Q."/>
            <person name="Chen L.J."/>
            <person name="Yin Y."/>
            <person name="Lin M."/>
            <person name="Huang H."/>
            <person name="Deng H."/>
            <person name="Wang Z.W."/>
            <person name="Zhu S.L."/>
            <person name="Zhao X."/>
            <person name="Deng C."/>
            <person name="Niu S.C."/>
            <person name="Huang J."/>
            <person name="Wang M."/>
            <person name="Liu G.H."/>
            <person name="Yang H.J."/>
            <person name="Xiao X.J."/>
            <person name="Hsiao Y.Y."/>
            <person name="Wu W.L."/>
            <person name="Chen Y.Y."/>
            <person name="Mitsuda N."/>
            <person name="Ohme-Takagi M."/>
            <person name="Luo Y.B."/>
            <person name="Van de Peer Y."/>
            <person name="Liu Z.J."/>
        </authorList>
    </citation>
    <scope>NUCLEOTIDE SEQUENCE [LARGE SCALE GENOMIC DNA]</scope>
    <source>
        <tissue evidence="1">The whole plant</tissue>
    </source>
</reference>
<reference evidence="1 2" key="2">
    <citation type="journal article" date="2017" name="Nature">
        <title>The Apostasia genome and the evolution of orchids.</title>
        <authorList>
            <person name="Zhang G.Q."/>
            <person name="Liu K.W."/>
            <person name="Li Z."/>
            <person name="Lohaus R."/>
            <person name="Hsiao Y.Y."/>
            <person name="Niu S.C."/>
            <person name="Wang J.Y."/>
            <person name="Lin Y.C."/>
            <person name="Xu Q."/>
            <person name="Chen L.J."/>
            <person name="Yoshida K."/>
            <person name="Fujiwara S."/>
            <person name="Wang Z.W."/>
            <person name="Zhang Y.Q."/>
            <person name="Mitsuda N."/>
            <person name="Wang M."/>
            <person name="Liu G.H."/>
            <person name="Pecoraro L."/>
            <person name="Huang H.X."/>
            <person name="Xiao X.J."/>
            <person name="Lin M."/>
            <person name="Wu X.Y."/>
            <person name="Wu W.L."/>
            <person name="Chen Y.Y."/>
            <person name="Chang S.B."/>
            <person name="Sakamoto S."/>
            <person name="Ohme-Takagi M."/>
            <person name="Yagi M."/>
            <person name="Zeng S.J."/>
            <person name="Shen C.Y."/>
            <person name="Yeh C.M."/>
            <person name="Luo Y.B."/>
            <person name="Tsai W.C."/>
            <person name="Van de Peer Y."/>
            <person name="Liu Z.J."/>
        </authorList>
    </citation>
    <scope>NUCLEOTIDE SEQUENCE [LARGE SCALE GENOMIC DNA]</scope>
    <source>
        <tissue evidence="1">The whole plant</tissue>
    </source>
</reference>
<dbReference type="EMBL" id="KZ502159">
    <property type="protein sequence ID" value="PKU82770.1"/>
    <property type="molecule type" value="Genomic_DNA"/>
</dbReference>
<dbReference type="Proteomes" id="UP000233837">
    <property type="component" value="Unassembled WGS sequence"/>
</dbReference>
<proteinExistence type="predicted"/>
<evidence type="ECO:0000313" key="2">
    <source>
        <dbReference type="Proteomes" id="UP000233837"/>
    </source>
</evidence>
<dbReference type="AlphaFoldDB" id="A0A2I0X4D7"/>
<accession>A0A2I0X4D7</accession>
<sequence>MKGGSIVAKKVIGRSLVKIRIKNKDMQLIPCGGQLQQFGTIQIENLNSFCFLPKKVENLDSFCFLLKKAENLDQLLKLTSLEPPRKKDEDWRRCLGTFLGATFVNPSHKLPLTSSSLSLPLLLALSGQDSN</sequence>
<protein>
    <submittedName>
        <fullName evidence="1">Uncharacterized protein</fullName>
    </submittedName>
</protein>
<name>A0A2I0X4D7_9ASPA</name>
<organism evidence="1 2">
    <name type="scientific">Dendrobium catenatum</name>
    <dbReference type="NCBI Taxonomy" id="906689"/>
    <lineage>
        <taxon>Eukaryota</taxon>
        <taxon>Viridiplantae</taxon>
        <taxon>Streptophyta</taxon>
        <taxon>Embryophyta</taxon>
        <taxon>Tracheophyta</taxon>
        <taxon>Spermatophyta</taxon>
        <taxon>Magnoliopsida</taxon>
        <taxon>Liliopsida</taxon>
        <taxon>Asparagales</taxon>
        <taxon>Orchidaceae</taxon>
        <taxon>Epidendroideae</taxon>
        <taxon>Malaxideae</taxon>
        <taxon>Dendrobiinae</taxon>
        <taxon>Dendrobium</taxon>
    </lineage>
</organism>